<evidence type="ECO:0000259" key="7">
    <source>
        <dbReference type="PROSITE" id="PS51406"/>
    </source>
</evidence>
<dbReference type="Gene3D" id="3.90.215.10">
    <property type="entry name" value="Gamma Fibrinogen, chain A, domain 1"/>
    <property type="match status" value="1"/>
</dbReference>
<comment type="subcellular location">
    <subcellularLocation>
        <location evidence="1">Secreted</location>
    </subcellularLocation>
</comment>
<dbReference type="Pfam" id="PF00147">
    <property type="entry name" value="Fibrinogen_C"/>
    <property type="match status" value="1"/>
</dbReference>
<dbReference type="PANTHER" id="PTHR47221">
    <property type="entry name" value="FIBRINOGEN ALPHA CHAIN"/>
    <property type="match status" value="1"/>
</dbReference>
<sequence length="205" mass="23253">MKCWDGNYSGTYNAGGKLLLCVQGWLVIQRRATGQVDFNKTWTEYKQGFGSTSNEFWLGLEAIHRVTKTKPCRIRFNLTDYASKFVQATYNDFRIGPETDNYRLNISGYVTSSTAPDAMFYTNRIVLYPNGHHNGMQFSTYDNDNDIGGANCASSRGGGWWYGQCDWTNLNALWGNMWPYIKWYAGGPVSNKKAFKAVSMEVRCG</sequence>
<reference evidence="8" key="1">
    <citation type="submission" date="2020-04" db="EMBL/GenBank/DDBJ databases">
        <authorList>
            <person name="Neveu A P."/>
        </authorList>
    </citation>
    <scope>NUCLEOTIDE SEQUENCE</scope>
    <source>
        <tissue evidence="8">Whole embryo</tissue>
    </source>
</reference>
<dbReference type="GO" id="GO:0034116">
    <property type="term" value="P:positive regulation of heterotypic cell-cell adhesion"/>
    <property type="evidence" value="ECO:0007669"/>
    <property type="project" value="TreeGrafter"/>
</dbReference>
<feature type="domain" description="Fibrinogen C-terminal" evidence="7">
    <location>
        <begin position="1"/>
        <end position="205"/>
    </location>
</feature>
<dbReference type="InterPro" id="IPR002181">
    <property type="entry name" value="Fibrinogen_a/b/g_C_dom"/>
</dbReference>
<evidence type="ECO:0000256" key="5">
    <source>
        <dbReference type="ARBA" id="ARBA00023157"/>
    </source>
</evidence>
<evidence type="ECO:0000256" key="3">
    <source>
        <dbReference type="ARBA" id="ARBA00022729"/>
    </source>
</evidence>
<dbReference type="InterPro" id="IPR014716">
    <property type="entry name" value="Fibrinogen_a/b/g_C_1"/>
</dbReference>
<keyword evidence="3" id="KW-0732">Signal</keyword>
<dbReference type="GO" id="GO:0030674">
    <property type="term" value="F:protein-macromolecule adaptor activity"/>
    <property type="evidence" value="ECO:0007669"/>
    <property type="project" value="TreeGrafter"/>
</dbReference>
<dbReference type="EMBL" id="LR785147">
    <property type="protein sequence ID" value="CAB3245586.1"/>
    <property type="molecule type" value="mRNA"/>
</dbReference>
<keyword evidence="5" id="KW-1015">Disulfide bond</keyword>
<keyword evidence="6" id="KW-0325">Glycoprotein</keyword>
<name>A0A6F9DCY4_9ASCI</name>
<dbReference type="InterPro" id="IPR036056">
    <property type="entry name" value="Fibrinogen-like_C"/>
</dbReference>
<dbReference type="PANTHER" id="PTHR47221:SF6">
    <property type="entry name" value="FIBRINOGEN ALPHA CHAIN"/>
    <property type="match status" value="1"/>
</dbReference>
<accession>A0A6F9DCY4</accession>
<keyword evidence="2" id="KW-0964">Secreted</keyword>
<evidence type="ECO:0000313" key="8">
    <source>
        <dbReference type="EMBL" id="CAB3245586.1"/>
    </source>
</evidence>
<keyword evidence="4" id="KW-0175">Coiled coil</keyword>
<dbReference type="InterPro" id="IPR037579">
    <property type="entry name" value="FIB_ANG-like"/>
</dbReference>
<protein>
    <submittedName>
        <fullName evidence="8">Ficolin-2-like</fullName>
    </submittedName>
</protein>
<organism evidence="8">
    <name type="scientific">Phallusia mammillata</name>
    <dbReference type="NCBI Taxonomy" id="59560"/>
    <lineage>
        <taxon>Eukaryota</taxon>
        <taxon>Metazoa</taxon>
        <taxon>Chordata</taxon>
        <taxon>Tunicata</taxon>
        <taxon>Ascidiacea</taxon>
        <taxon>Phlebobranchia</taxon>
        <taxon>Ascidiidae</taxon>
        <taxon>Phallusia</taxon>
    </lineage>
</organism>
<dbReference type="SUPFAM" id="SSF56496">
    <property type="entry name" value="Fibrinogen C-terminal domain-like"/>
    <property type="match status" value="1"/>
</dbReference>
<evidence type="ECO:0000256" key="1">
    <source>
        <dbReference type="ARBA" id="ARBA00004613"/>
    </source>
</evidence>
<dbReference type="SMART" id="SM00186">
    <property type="entry name" value="FBG"/>
    <property type="match status" value="1"/>
</dbReference>
<dbReference type="GO" id="GO:0005201">
    <property type="term" value="F:extracellular matrix structural constituent"/>
    <property type="evidence" value="ECO:0007669"/>
    <property type="project" value="TreeGrafter"/>
</dbReference>
<evidence type="ECO:0000256" key="4">
    <source>
        <dbReference type="ARBA" id="ARBA00023054"/>
    </source>
</evidence>
<dbReference type="AlphaFoldDB" id="A0A6F9DCY4"/>
<evidence type="ECO:0000256" key="6">
    <source>
        <dbReference type="ARBA" id="ARBA00023180"/>
    </source>
</evidence>
<dbReference type="GO" id="GO:0005577">
    <property type="term" value="C:fibrinogen complex"/>
    <property type="evidence" value="ECO:0007669"/>
    <property type="project" value="TreeGrafter"/>
</dbReference>
<dbReference type="PROSITE" id="PS51406">
    <property type="entry name" value="FIBRINOGEN_C_2"/>
    <property type="match status" value="1"/>
</dbReference>
<proteinExistence type="evidence at transcript level"/>
<gene>
    <name evidence="8" type="primary">Fcn2-008</name>
</gene>
<evidence type="ECO:0000256" key="2">
    <source>
        <dbReference type="ARBA" id="ARBA00022525"/>
    </source>
</evidence>